<evidence type="ECO:0000313" key="2">
    <source>
        <dbReference type="EMBL" id="TCD61644.1"/>
    </source>
</evidence>
<feature type="compositionally biased region" description="Polar residues" evidence="1">
    <location>
        <begin position="657"/>
        <end position="683"/>
    </location>
</feature>
<feature type="compositionally biased region" description="Basic and acidic residues" evidence="1">
    <location>
        <begin position="1033"/>
        <end position="1063"/>
    </location>
</feature>
<feature type="region of interest" description="Disordered" evidence="1">
    <location>
        <begin position="573"/>
        <end position="856"/>
    </location>
</feature>
<feature type="compositionally biased region" description="Basic and acidic residues" evidence="1">
    <location>
        <begin position="1003"/>
        <end position="1024"/>
    </location>
</feature>
<accession>A0A4R0RH38</accession>
<feature type="compositionally biased region" description="Pro residues" evidence="1">
    <location>
        <begin position="1304"/>
        <end position="1319"/>
    </location>
</feature>
<dbReference type="OrthoDB" id="3365519at2759"/>
<feature type="compositionally biased region" description="Low complexity" evidence="1">
    <location>
        <begin position="831"/>
        <end position="843"/>
    </location>
</feature>
<name>A0A4R0RH38_9APHY</name>
<feature type="compositionally biased region" description="Low complexity" evidence="1">
    <location>
        <begin position="339"/>
        <end position="355"/>
    </location>
</feature>
<feature type="compositionally biased region" description="Polar residues" evidence="1">
    <location>
        <begin position="119"/>
        <end position="136"/>
    </location>
</feature>
<dbReference type="Proteomes" id="UP000292702">
    <property type="component" value="Unassembled WGS sequence"/>
</dbReference>
<feature type="region of interest" description="Disordered" evidence="1">
    <location>
        <begin position="1"/>
        <end position="533"/>
    </location>
</feature>
<evidence type="ECO:0000256" key="1">
    <source>
        <dbReference type="SAM" id="MobiDB-lite"/>
    </source>
</evidence>
<feature type="compositionally biased region" description="Low complexity" evidence="1">
    <location>
        <begin position="395"/>
        <end position="412"/>
    </location>
</feature>
<feature type="compositionally biased region" description="Pro residues" evidence="1">
    <location>
        <begin position="1078"/>
        <end position="1098"/>
    </location>
</feature>
<feature type="region of interest" description="Disordered" evidence="1">
    <location>
        <begin position="872"/>
        <end position="1156"/>
    </location>
</feature>
<feature type="compositionally biased region" description="Low complexity" evidence="1">
    <location>
        <begin position="445"/>
        <end position="469"/>
    </location>
</feature>
<feature type="compositionally biased region" description="Low complexity" evidence="1">
    <location>
        <begin position="729"/>
        <end position="741"/>
    </location>
</feature>
<feature type="compositionally biased region" description="Polar residues" evidence="1">
    <location>
        <begin position="911"/>
        <end position="922"/>
    </location>
</feature>
<dbReference type="STRING" id="92696.A0A4R0RH38"/>
<comment type="caution">
    <text evidence="2">The sequence shown here is derived from an EMBL/GenBank/DDBJ whole genome shotgun (WGS) entry which is preliminary data.</text>
</comment>
<feature type="compositionally biased region" description="Acidic residues" evidence="1">
    <location>
        <begin position="1127"/>
        <end position="1137"/>
    </location>
</feature>
<protein>
    <recommendedName>
        <fullName evidence="4">F-box domain-containing protein</fullName>
    </recommendedName>
</protein>
<feature type="compositionally biased region" description="Basic residues" evidence="1">
    <location>
        <begin position="819"/>
        <end position="828"/>
    </location>
</feature>
<reference evidence="2 3" key="1">
    <citation type="submission" date="2018-11" db="EMBL/GenBank/DDBJ databases">
        <title>Genome assembly of Steccherinum ochraceum LE-BIN_3174, the white-rot fungus of the Steccherinaceae family (The Residual Polyporoid clade, Polyporales, Basidiomycota).</title>
        <authorList>
            <person name="Fedorova T.V."/>
            <person name="Glazunova O.A."/>
            <person name="Landesman E.O."/>
            <person name="Moiseenko K.V."/>
            <person name="Psurtseva N.V."/>
            <person name="Savinova O.S."/>
            <person name="Shakhova N.V."/>
            <person name="Tyazhelova T.V."/>
            <person name="Vasina D.V."/>
        </authorList>
    </citation>
    <scope>NUCLEOTIDE SEQUENCE [LARGE SCALE GENOMIC DNA]</scope>
    <source>
        <strain evidence="2 3">LE-BIN_3174</strain>
    </source>
</reference>
<feature type="compositionally biased region" description="Pro residues" evidence="1">
    <location>
        <begin position="483"/>
        <end position="495"/>
    </location>
</feature>
<feature type="compositionally biased region" description="Low complexity" evidence="1">
    <location>
        <begin position="1327"/>
        <end position="1353"/>
    </location>
</feature>
<feature type="compositionally biased region" description="Basic residues" evidence="1">
    <location>
        <begin position="942"/>
        <end position="951"/>
    </location>
</feature>
<feature type="compositionally biased region" description="Polar residues" evidence="1">
    <location>
        <begin position="621"/>
        <end position="630"/>
    </location>
</feature>
<keyword evidence="3" id="KW-1185">Reference proteome</keyword>
<sequence>MKRLRRPSLKASDPKPLSTTTTTTTTAIPALPGSTSEPPPLYARFATTHKHGSSAAAAKPIVSGPMALSARPGAHQSPSRGGAGGGGREQQDGRQVKRVASKPETQREAMVPPVKASPARTTTRSALAQANHNYNHSAPAATASPPRIRQSVSLDTGYHNVAHAHAPPPSSPPKRPALPMPSTSTTRQEEVAEEVPDVALPIPIPVVQHTPENTKEPVQKGVVPIRFPESSSTPPTAHDRRGVQPPFPVTHAQRPGVRRPTTSVPAPPKDAMRVLEATRTPGPSSQAAPPDRPAPPPSPRNGLPETPPPARARARASRSFEQHRISYDLSPENYWKTIQPQASSSSSVARPASPQKRPASPQKQRPASPQPQLLPQRHRPPSPQKRLASPQKQRSVLPTPSASSTSSAETPVAPVPSRPRPQASASNKHTASRISYRPPSPVKPSKPSTSSSSSSIPITTPSTSAISSPPSSPRSRRHHTPIPTKPQPQQQPSPSRPSLTASPSTVRKKYSPLAAFGLPATGTQEKAPELPVAQERASKVVLIPTPASDVVTVQDDDKAQTGGSMVSGYESLSEIPTIPTPQPDFALLPEIASISNSSQVGPTWPEGETTSEDKNKDEDSTLANAENVSPQPHPDSSAEPGKQLASEDSPPSDPSPATTRTLVKTVPAVQTQTRVRIISTSRAQALPKKDVAGSPSSQATQVPRARKPSSVARPVPKPLPVQVPRRDSPSTASPASSSPKSQPRKLGDPVDLVTLDSSLPSDSRYPLPSRSSSRSSPSPALNSSSRASPTSTADMPDGGRAEPSPKDFTSSARLGPRGSRGHHHHHHRTESSSQPAAPPHSSATMDPQGPAYQSVPVRGRPLIFAAMTVAPSESADIEPDPAEVESGVAADAYDVPHPHRTSAHYAYGYPSPTSSGQRSPQKPDTPPEEPPAVQEVVEVSRKPRKLSKTRKPAPLVSPLPVMRSPEVIPPVPPIPASNDASHRLHHHHHQHHNPHGQPTQVVDAREERERESPRKRPVPLEHNKSSRHGVKQLTDKQLEKLGKRSNRDINAAREEERERERDVSPAPLQQVAPTTMAPSPPPAPPPKQLPTPPSPPSPEDYARARSQRRGHALDKSRAPLPPPPPVEFEEQMLEEPETPSPFEDMQEPSGSEGPSELQYYPLARHVSDPVLLANLLCYLAYFEWCQLAAVSREIRTVVAQNRELEELVLERYLRTVGYDRWSWKQKEPLKLSLQDLSDYMRGVSIPSHQYARTAELYLQRNSPVNPLAITELSASCRAFTRVVLRLRAQAEAEADHNARIAATLPPPSPPLPPAEPNPPKSKWARNPPSRASSRAPSPSSSFTHGSQSHAASGSGSGHRGPVNTFRSPLFRPRRAPLLQVFVPSPEGDWLSDASVLECEAELKRAGVLHCLRAGDVIWDVAVGDEGNVGRLVWDGCYLIDLDYTYSRVGDLPRYLPTLAFPPSYFHRVIRTMGTGNPVVHVDLAPWADQIASNLQLLQDRMKTETPQGGHHTVVRWVHRSSFTLKPTPGSRSIRIPVPKTAGPGPSPSGAWLIDPGWYGSVVVETEGTNEGLADLQARCRGAFPVRAEGASTDMSPERMHREERRTVFRILRERSRPGEIWLRTVREKERILPSQ</sequence>
<feature type="compositionally biased region" description="Basic residues" evidence="1">
    <location>
        <begin position="983"/>
        <end position="994"/>
    </location>
</feature>
<organism evidence="2 3">
    <name type="scientific">Steccherinum ochraceum</name>
    <dbReference type="NCBI Taxonomy" id="92696"/>
    <lineage>
        <taxon>Eukaryota</taxon>
        <taxon>Fungi</taxon>
        <taxon>Dikarya</taxon>
        <taxon>Basidiomycota</taxon>
        <taxon>Agaricomycotina</taxon>
        <taxon>Agaricomycetes</taxon>
        <taxon>Polyporales</taxon>
        <taxon>Steccherinaceae</taxon>
        <taxon>Steccherinum</taxon>
    </lineage>
</organism>
<dbReference type="EMBL" id="RWJN01000443">
    <property type="protein sequence ID" value="TCD61644.1"/>
    <property type="molecule type" value="Genomic_DNA"/>
</dbReference>
<feature type="compositionally biased region" description="Polar residues" evidence="1">
    <location>
        <begin position="423"/>
        <end position="433"/>
    </location>
</feature>
<feature type="compositionally biased region" description="Low complexity" evidence="1">
    <location>
        <begin position="755"/>
        <end position="789"/>
    </location>
</feature>
<evidence type="ECO:0008006" key="4">
    <source>
        <dbReference type="Google" id="ProtNLM"/>
    </source>
</evidence>
<proteinExistence type="predicted"/>
<feature type="region of interest" description="Disordered" evidence="1">
    <location>
        <begin position="1297"/>
        <end position="1365"/>
    </location>
</feature>
<gene>
    <name evidence="2" type="ORF">EIP91_008132</name>
</gene>
<evidence type="ECO:0000313" key="3">
    <source>
        <dbReference type="Proteomes" id="UP000292702"/>
    </source>
</evidence>
<feature type="compositionally biased region" description="Pro residues" evidence="1">
    <location>
        <begin position="290"/>
        <end position="310"/>
    </location>
</feature>
<feature type="compositionally biased region" description="Pro residues" evidence="1">
    <location>
        <begin position="166"/>
        <end position="179"/>
    </location>
</feature>